<dbReference type="Proteomes" id="UP001201980">
    <property type="component" value="Unassembled WGS sequence"/>
</dbReference>
<evidence type="ECO:0000313" key="2">
    <source>
        <dbReference type="EMBL" id="KAJ2904277.1"/>
    </source>
</evidence>
<feature type="region of interest" description="Disordered" evidence="1">
    <location>
        <begin position="169"/>
        <end position="212"/>
    </location>
</feature>
<feature type="compositionally biased region" description="Low complexity" evidence="1">
    <location>
        <begin position="185"/>
        <end position="212"/>
    </location>
</feature>
<evidence type="ECO:0000256" key="1">
    <source>
        <dbReference type="SAM" id="MobiDB-lite"/>
    </source>
</evidence>
<gene>
    <name evidence="2" type="ORF">MKZ38_008488</name>
</gene>
<protein>
    <submittedName>
        <fullName evidence="2">Uncharacterized protein</fullName>
    </submittedName>
</protein>
<accession>A0AAD5RUA9</accession>
<comment type="caution">
    <text evidence="2">The sequence shown here is derived from an EMBL/GenBank/DDBJ whole genome shotgun (WGS) entry which is preliminary data.</text>
</comment>
<evidence type="ECO:0000313" key="3">
    <source>
        <dbReference type="Proteomes" id="UP001201980"/>
    </source>
</evidence>
<keyword evidence="3" id="KW-1185">Reference proteome</keyword>
<reference evidence="2" key="1">
    <citation type="submission" date="2022-07" db="EMBL/GenBank/DDBJ databases">
        <title>Draft genome sequence of Zalerion maritima ATCC 34329, a (micro)plastics degrading marine fungus.</title>
        <authorList>
            <person name="Paco A."/>
            <person name="Goncalves M.F.M."/>
            <person name="Rocha-Santos T.A.P."/>
            <person name="Alves A."/>
        </authorList>
    </citation>
    <scope>NUCLEOTIDE SEQUENCE</scope>
    <source>
        <strain evidence="2">ATCC 34329</strain>
    </source>
</reference>
<organism evidence="2 3">
    <name type="scientific">Zalerion maritima</name>
    <dbReference type="NCBI Taxonomy" id="339359"/>
    <lineage>
        <taxon>Eukaryota</taxon>
        <taxon>Fungi</taxon>
        <taxon>Dikarya</taxon>
        <taxon>Ascomycota</taxon>
        <taxon>Pezizomycotina</taxon>
        <taxon>Sordariomycetes</taxon>
        <taxon>Lulworthiomycetidae</taxon>
        <taxon>Lulworthiales</taxon>
        <taxon>Lulworthiaceae</taxon>
        <taxon>Zalerion</taxon>
    </lineage>
</organism>
<dbReference type="EMBL" id="JAKWBI020000058">
    <property type="protein sequence ID" value="KAJ2904277.1"/>
    <property type="molecule type" value="Genomic_DNA"/>
</dbReference>
<proteinExistence type="predicted"/>
<sequence length="238" mass="23963">MTSTTATATATTTLPYQTLSLALSPDYLEEYYPFFSALHGASCLNYLPITSSSGCTAVQSAFAPCESSYVPLYTSLHSSMSTQTGEAAVSSMSLAANEIFREYVVCKCGSGVLEPWLYGWEGVCAEECGEEGEQGEENRQGLEKVHSAFSSLCAVVGVEAAATATATATTTTTGTGGGGGEDESPTGTGSAPGEAAEGEETTAAAADGGDAESAVAGRVGVSTTGAMLGGLVGLCVFL</sequence>
<dbReference type="AlphaFoldDB" id="A0AAD5RUA9"/>
<name>A0AAD5RUA9_9PEZI</name>